<feature type="region of interest" description="Disordered" evidence="2">
    <location>
        <begin position="284"/>
        <end position="322"/>
    </location>
</feature>
<comment type="caution">
    <text evidence="4">The sequence shown here is derived from an EMBL/GenBank/DDBJ whole genome shotgun (WGS) entry which is preliminary data.</text>
</comment>
<evidence type="ECO:0000256" key="2">
    <source>
        <dbReference type="SAM" id="MobiDB-lite"/>
    </source>
</evidence>
<dbReference type="PANTHER" id="PTHR43586">
    <property type="entry name" value="CYSTEINE DESULFURASE"/>
    <property type="match status" value="1"/>
</dbReference>
<keyword evidence="5" id="KW-1185">Reference proteome</keyword>
<name>A0A9W6VFS9_9PSEU</name>
<dbReference type="NCBIfam" id="TIGR01976">
    <property type="entry name" value="am_tr_V_VC1184"/>
    <property type="match status" value="1"/>
</dbReference>
<dbReference type="Gene3D" id="3.40.640.10">
    <property type="entry name" value="Type I PLP-dependent aspartate aminotransferase-like (Major domain)"/>
    <property type="match status" value="1"/>
</dbReference>
<dbReference type="InterPro" id="IPR011340">
    <property type="entry name" value="Cys_dSase-rel"/>
</dbReference>
<dbReference type="SUPFAM" id="SSF53383">
    <property type="entry name" value="PLP-dependent transferases"/>
    <property type="match status" value="1"/>
</dbReference>
<dbReference type="InterPro" id="IPR015422">
    <property type="entry name" value="PyrdxlP-dep_Trfase_small"/>
</dbReference>
<dbReference type="EMBL" id="BSTI01000003">
    <property type="protein sequence ID" value="GLY65184.1"/>
    <property type="molecule type" value="Genomic_DNA"/>
</dbReference>
<dbReference type="PANTHER" id="PTHR43586:SF21">
    <property type="entry name" value="PYRIDOXAL PHOSPHATE (PLP)-DEPENDENT ASPARTATE AMINOTRANSFERASE SUPERFAMILY"/>
    <property type="match status" value="1"/>
</dbReference>
<dbReference type="Gene3D" id="3.90.1150.10">
    <property type="entry name" value="Aspartate Aminotransferase, domain 1"/>
    <property type="match status" value="1"/>
</dbReference>
<evidence type="ECO:0000256" key="1">
    <source>
        <dbReference type="ARBA" id="ARBA00023194"/>
    </source>
</evidence>
<keyword evidence="1" id="KW-0045">Antibiotic biosynthesis</keyword>
<organism evidence="4 5">
    <name type="scientific">Amycolatopsis taiwanensis</name>
    <dbReference type="NCBI Taxonomy" id="342230"/>
    <lineage>
        <taxon>Bacteria</taxon>
        <taxon>Bacillati</taxon>
        <taxon>Actinomycetota</taxon>
        <taxon>Actinomycetes</taxon>
        <taxon>Pseudonocardiales</taxon>
        <taxon>Pseudonocardiaceae</taxon>
        <taxon>Amycolatopsis</taxon>
    </lineage>
</organism>
<gene>
    <name evidence="4" type="ORF">Atai01_18030</name>
</gene>
<proteinExistence type="predicted"/>
<dbReference type="InterPro" id="IPR015421">
    <property type="entry name" value="PyrdxlP-dep_Trfase_major"/>
</dbReference>
<dbReference type="AlphaFoldDB" id="A0A9W6VFS9"/>
<feature type="domain" description="Aminotransferase class V" evidence="3">
    <location>
        <begin position="332"/>
        <end position="431"/>
    </location>
</feature>
<dbReference type="GO" id="GO:0017000">
    <property type="term" value="P:antibiotic biosynthetic process"/>
    <property type="evidence" value="ECO:0007669"/>
    <property type="project" value="UniProtKB-KW"/>
</dbReference>
<feature type="domain" description="Aminotransferase class V" evidence="3">
    <location>
        <begin position="22"/>
        <end position="275"/>
    </location>
</feature>
<dbReference type="RefSeq" id="WP_285486485.1">
    <property type="nucleotide sequence ID" value="NZ_BSTI01000003.1"/>
</dbReference>
<dbReference type="InterPro" id="IPR015424">
    <property type="entry name" value="PyrdxlP-dep_Trfase"/>
</dbReference>
<protein>
    <submittedName>
        <fullName evidence="4">Cysteine desulfurase-like protein</fullName>
    </submittedName>
</protein>
<accession>A0A9W6VFS9</accession>
<reference evidence="4" key="1">
    <citation type="submission" date="2023-03" db="EMBL/GenBank/DDBJ databases">
        <title>Amycolatopsis taiwanensis NBRC 103393.</title>
        <authorList>
            <person name="Ichikawa N."/>
            <person name="Sato H."/>
            <person name="Tonouchi N."/>
        </authorList>
    </citation>
    <scope>NUCLEOTIDE SEQUENCE</scope>
    <source>
        <strain evidence="4">NBRC 103393</strain>
    </source>
</reference>
<dbReference type="InterPro" id="IPR000192">
    <property type="entry name" value="Aminotrans_V_dom"/>
</dbReference>
<sequence>MTYDVNAVRKWFPALEEGAAHFDGPGGSQVPTPVAEAVASTLTSAIANRGSVTAAERRADRIVGEARAAAADLLGAAPGGIVFGRSMTQLTYDFSRALAKTWADGDEIVVTRLDHDANIRPWVQAAEARGVTVRWAEFDAVTGELPVEAVTGLLCPRTRLVAVTAASNLLGTRPDVPAITAAVRAVGALSYVDGVHLTAHSPVGLADLGADFFACSPYKFLGPHLGIVAARRDLLEALHPDKLAPSTDAVPERFELGTLPYELLAGTTAAIDFLAGLIPGDNAQPELAPGDNAQPELAPGNSAQAELAPGNSAQAGLAPGDSARRERLVRSMRGVAEHEDALLRRLDAGLAEISGVTRYGSPNRHRTPTVLLSLDRMRPAALYRELADRGVNAPAGSFYALECSRHLGLGDTGAVRAGIAPYTNASDVDRLLAAVADIARVPAPGT</sequence>
<dbReference type="Proteomes" id="UP001165136">
    <property type="component" value="Unassembled WGS sequence"/>
</dbReference>
<evidence type="ECO:0000313" key="5">
    <source>
        <dbReference type="Proteomes" id="UP001165136"/>
    </source>
</evidence>
<evidence type="ECO:0000259" key="3">
    <source>
        <dbReference type="Pfam" id="PF00266"/>
    </source>
</evidence>
<evidence type="ECO:0000313" key="4">
    <source>
        <dbReference type="EMBL" id="GLY65184.1"/>
    </source>
</evidence>
<dbReference type="Pfam" id="PF00266">
    <property type="entry name" value="Aminotran_5"/>
    <property type="match status" value="2"/>
</dbReference>